<dbReference type="EMBL" id="QKRB01000062">
    <property type="protein sequence ID" value="PZD92954.1"/>
    <property type="molecule type" value="Genomic_DNA"/>
</dbReference>
<evidence type="ECO:0000313" key="1">
    <source>
        <dbReference type="EMBL" id="PZD92954.1"/>
    </source>
</evidence>
<gene>
    <name evidence="1" type="ORF">DNH61_25470</name>
</gene>
<protein>
    <submittedName>
        <fullName evidence="1">Uncharacterized protein</fullName>
    </submittedName>
</protein>
<proteinExistence type="predicted"/>
<evidence type="ECO:0000313" key="2">
    <source>
        <dbReference type="Proteomes" id="UP000249522"/>
    </source>
</evidence>
<accession>A0A2W1LEY9</accession>
<dbReference type="Proteomes" id="UP000249522">
    <property type="component" value="Unassembled WGS sequence"/>
</dbReference>
<dbReference type="AlphaFoldDB" id="A0A2W1LEY9"/>
<name>A0A2W1LEY9_9BACL</name>
<reference evidence="1 2" key="1">
    <citation type="submission" date="2018-06" db="EMBL/GenBank/DDBJ databases">
        <title>Paenibacillus imtechensis sp. nov.</title>
        <authorList>
            <person name="Pinnaka A.K."/>
            <person name="Singh H."/>
            <person name="Kaur M."/>
        </authorList>
    </citation>
    <scope>NUCLEOTIDE SEQUENCE [LARGE SCALE GENOMIC DNA]</scope>
    <source>
        <strain evidence="1 2">SMB1</strain>
    </source>
</reference>
<organism evidence="1 2">
    <name type="scientific">Paenibacillus sambharensis</name>
    <dbReference type="NCBI Taxonomy" id="1803190"/>
    <lineage>
        <taxon>Bacteria</taxon>
        <taxon>Bacillati</taxon>
        <taxon>Bacillota</taxon>
        <taxon>Bacilli</taxon>
        <taxon>Bacillales</taxon>
        <taxon>Paenibacillaceae</taxon>
        <taxon>Paenibacillus</taxon>
    </lineage>
</organism>
<keyword evidence="2" id="KW-1185">Reference proteome</keyword>
<sequence length="69" mass="7807">MSGRLGGQCWIIRAAAPADRNNLGCCFRNTFTMFGRAAMSEDRSTAEQTQRIIIYIYRYRLQDEPAEGG</sequence>
<comment type="caution">
    <text evidence="1">The sequence shown here is derived from an EMBL/GenBank/DDBJ whole genome shotgun (WGS) entry which is preliminary data.</text>
</comment>